<evidence type="ECO:0000256" key="5">
    <source>
        <dbReference type="ARBA" id="ARBA00023004"/>
    </source>
</evidence>
<dbReference type="PANTHER" id="PTHR47991">
    <property type="entry name" value="OXOGLUTARATE/IRON-DEPENDENT DIOXYGENASE"/>
    <property type="match status" value="1"/>
</dbReference>
<dbReference type="FunCoup" id="A0A2G5CGU2">
    <property type="interactions" value="270"/>
</dbReference>
<dbReference type="OrthoDB" id="288590at2759"/>
<dbReference type="Proteomes" id="UP000230069">
    <property type="component" value="Unassembled WGS sequence"/>
</dbReference>
<dbReference type="Pfam" id="PF14226">
    <property type="entry name" value="DIOX_N"/>
    <property type="match status" value="1"/>
</dbReference>
<evidence type="ECO:0000256" key="2">
    <source>
        <dbReference type="ARBA" id="ARBA00008056"/>
    </source>
</evidence>
<dbReference type="SUPFAM" id="SSF51197">
    <property type="entry name" value="Clavaminate synthase-like"/>
    <property type="match status" value="1"/>
</dbReference>
<organism evidence="8 9">
    <name type="scientific">Aquilegia coerulea</name>
    <name type="common">Rocky mountain columbine</name>
    <dbReference type="NCBI Taxonomy" id="218851"/>
    <lineage>
        <taxon>Eukaryota</taxon>
        <taxon>Viridiplantae</taxon>
        <taxon>Streptophyta</taxon>
        <taxon>Embryophyta</taxon>
        <taxon>Tracheophyta</taxon>
        <taxon>Spermatophyta</taxon>
        <taxon>Magnoliopsida</taxon>
        <taxon>Ranunculales</taxon>
        <taxon>Ranunculaceae</taxon>
        <taxon>Thalictroideae</taxon>
        <taxon>Aquilegia</taxon>
    </lineage>
</organism>
<dbReference type="PROSITE" id="PS51471">
    <property type="entry name" value="FE2OG_OXY"/>
    <property type="match status" value="1"/>
</dbReference>
<dbReference type="FunFam" id="2.60.120.330:FF:000001">
    <property type="entry name" value="Protein SRG1"/>
    <property type="match status" value="1"/>
</dbReference>
<comment type="similarity">
    <text evidence="2 6">Belongs to the iron/ascorbate-dependent oxidoreductase family.</text>
</comment>
<dbReference type="InterPro" id="IPR050295">
    <property type="entry name" value="Plant_2OG-oxidoreductases"/>
</dbReference>
<dbReference type="GO" id="GO:0097295">
    <property type="term" value="P:morphine biosynthetic process"/>
    <property type="evidence" value="ECO:0007669"/>
    <property type="project" value="UniProtKB-ARBA"/>
</dbReference>
<dbReference type="GO" id="GO:0046872">
    <property type="term" value="F:metal ion binding"/>
    <property type="evidence" value="ECO:0007669"/>
    <property type="project" value="UniProtKB-KW"/>
</dbReference>
<keyword evidence="5 6" id="KW-0408">Iron</keyword>
<comment type="cofactor">
    <cofactor evidence="1">
        <name>Fe cation</name>
        <dbReference type="ChEBI" id="CHEBI:24875"/>
    </cofactor>
</comment>
<sequence>MEGSKLVSFGASKLVPNVQELAKQPIDTIPPRYVRSDLDAPIIISDPTLTPTVPVIDMEKLLNGDNMNSELDRLNSACKDWGFFQLVNHGVNTTLVEKVKDEIQEFFNLPIEEKKRFWQQENEIEGFGQAFVLSDEQKLDWGDMFFMFTLPKHARKPHLFPKLPLPFRDTMDAYSLESKHLAIKILGMMEKSLKMDAKEITELFEDGVQSMRMNYYPPCPQPEKVIGLMPHSDPAGLTILLQVNEMEGLQVRKDGIWIPIKPLPNAFVVNIGDVLEIVINGIYRSIEHRAVVNKLKERLSIATFYYPRFDSEIGPAHSLVTEKNPALFRRIIVKDYLKGLFASKPCGKSYLDVMRIDN</sequence>
<dbReference type="GO" id="GO:0016706">
    <property type="term" value="F:2-oxoglutarate-dependent dioxygenase activity"/>
    <property type="evidence" value="ECO:0007669"/>
    <property type="project" value="UniProtKB-ARBA"/>
</dbReference>
<keyword evidence="3 6" id="KW-0479">Metal-binding</keyword>
<evidence type="ECO:0000256" key="1">
    <source>
        <dbReference type="ARBA" id="ARBA00001962"/>
    </source>
</evidence>
<protein>
    <recommendedName>
        <fullName evidence="7">Fe2OG dioxygenase domain-containing protein</fullName>
    </recommendedName>
</protein>
<feature type="domain" description="Fe2OG dioxygenase" evidence="7">
    <location>
        <begin position="207"/>
        <end position="307"/>
    </location>
</feature>
<name>A0A2G5CGU2_AQUCA</name>
<evidence type="ECO:0000256" key="3">
    <source>
        <dbReference type="ARBA" id="ARBA00022723"/>
    </source>
</evidence>
<evidence type="ECO:0000313" key="8">
    <source>
        <dbReference type="EMBL" id="PIA30037.1"/>
    </source>
</evidence>
<evidence type="ECO:0000256" key="6">
    <source>
        <dbReference type="RuleBase" id="RU003682"/>
    </source>
</evidence>
<accession>A0A2G5CGU2</accession>
<dbReference type="EMBL" id="KZ305074">
    <property type="protein sequence ID" value="PIA30037.1"/>
    <property type="molecule type" value="Genomic_DNA"/>
</dbReference>
<keyword evidence="4 6" id="KW-0560">Oxidoreductase</keyword>
<dbReference type="AlphaFoldDB" id="A0A2G5CGU2"/>
<evidence type="ECO:0000259" key="7">
    <source>
        <dbReference type="PROSITE" id="PS51471"/>
    </source>
</evidence>
<dbReference type="InterPro" id="IPR026992">
    <property type="entry name" value="DIOX_N"/>
</dbReference>
<dbReference type="InParanoid" id="A0A2G5CGU2"/>
<keyword evidence="9" id="KW-1185">Reference proteome</keyword>
<dbReference type="Pfam" id="PF03171">
    <property type="entry name" value="2OG-FeII_Oxy"/>
    <property type="match status" value="1"/>
</dbReference>
<evidence type="ECO:0000256" key="4">
    <source>
        <dbReference type="ARBA" id="ARBA00023002"/>
    </source>
</evidence>
<dbReference type="InterPro" id="IPR005123">
    <property type="entry name" value="Oxoglu/Fe-dep_dioxygenase_dom"/>
</dbReference>
<reference evidence="8 9" key="1">
    <citation type="submission" date="2017-09" db="EMBL/GenBank/DDBJ databases">
        <title>WGS assembly of Aquilegia coerulea Goldsmith.</title>
        <authorList>
            <person name="Hodges S."/>
            <person name="Kramer E."/>
            <person name="Nordborg M."/>
            <person name="Tomkins J."/>
            <person name="Borevitz J."/>
            <person name="Derieg N."/>
            <person name="Yan J."/>
            <person name="Mihaltcheva S."/>
            <person name="Hayes R.D."/>
            <person name="Rokhsar D."/>
        </authorList>
    </citation>
    <scope>NUCLEOTIDE SEQUENCE [LARGE SCALE GENOMIC DNA]</scope>
    <source>
        <strain evidence="9">cv. Goldsmith</strain>
    </source>
</reference>
<dbReference type="InterPro" id="IPR044861">
    <property type="entry name" value="IPNS-like_FE2OG_OXY"/>
</dbReference>
<evidence type="ECO:0000313" key="9">
    <source>
        <dbReference type="Proteomes" id="UP000230069"/>
    </source>
</evidence>
<dbReference type="InterPro" id="IPR027443">
    <property type="entry name" value="IPNS-like_sf"/>
</dbReference>
<gene>
    <name evidence="8" type="ORF">AQUCO_05700026v1</name>
</gene>
<dbReference type="Gene3D" id="2.60.120.330">
    <property type="entry name" value="B-lactam Antibiotic, Isopenicillin N Synthase, Chain"/>
    <property type="match status" value="1"/>
</dbReference>
<proteinExistence type="inferred from homology"/>